<dbReference type="EMBL" id="MU007018">
    <property type="protein sequence ID" value="KAF2433947.1"/>
    <property type="molecule type" value="Genomic_DNA"/>
</dbReference>
<evidence type="ECO:0000313" key="3">
    <source>
        <dbReference type="Proteomes" id="UP000800235"/>
    </source>
</evidence>
<evidence type="ECO:0000256" key="1">
    <source>
        <dbReference type="SAM" id="Phobius"/>
    </source>
</evidence>
<feature type="transmembrane region" description="Helical" evidence="1">
    <location>
        <begin position="79"/>
        <end position="100"/>
    </location>
</feature>
<keyword evidence="1" id="KW-0472">Membrane</keyword>
<reference evidence="2" key="1">
    <citation type="journal article" date="2020" name="Stud. Mycol.">
        <title>101 Dothideomycetes genomes: a test case for predicting lifestyles and emergence of pathogens.</title>
        <authorList>
            <person name="Haridas S."/>
            <person name="Albert R."/>
            <person name="Binder M."/>
            <person name="Bloem J."/>
            <person name="Labutti K."/>
            <person name="Salamov A."/>
            <person name="Andreopoulos B."/>
            <person name="Baker S."/>
            <person name="Barry K."/>
            <person name="Bills G."/>
            <person name="Bluhm B."/>
            <person name="Cannon C."/>
            <person name="Castanera R."/>
            <person name="Culley D."/>
            <person name="Daum C."/>
            <person name="Ezra D."/>
            <person name="Gonzalez J."/>
            <person name="Henrissat B."/>
            <person name="Kuo A."/>
            <person name="Liang C."/>
            <person name="Lipzen A."/>
            <person name="Lutzoni F."/>
            <person name="Magnuson J."/>
            <person name="Mondo S."/>
            <person name="Nolan M."/>
            <person name="Ohm R."/>
            <person name="Pangilinan J."/>
            <person name="Park H.-J."/>
            <person name="Ramirez L."/>
            <person name="Alfaro M."/>
            <person name="Sun H."/>
            <person name="Tritt A."/>
            <person name="Yoshinaga Y."/>
            <person name="Zwiers L.-H."/>
            <person name="Turgeon B."/>
            <person name="Goodwin S."/>
            <person name="Spatafora J."/>
            <person name="Crous P."/>
            <person name="Grigoriev I."/>
        </authorList>
    </citation>
    <scope>NUCLEOTIDE SEQUENCE</scope>
    <source>
        <strain evidence="2">CBS 130266</strain>
    </source>
</reference>
<protein>
    <submittedName>
        <fullName evidence="2">Uncharacterized protein</fullName>
    </submittedName>
</protein>
<organism evidence="2 3">
    <name type="scientific">Tothia fuscella</name>
    <dbReference type="NCBI Taxonomy" id="1048955"/>
    <lineage>
        <taxon>Eukaryota</taxon>
        <taxon>Fungi</taxon>
        <taxon>Dikarya</taxon>
        <taxon>Ascomycota</taxon>
        <taxon>Pezizomycotina</taxon>
        <taxon>Dothideomycetes</taxon>
        <taxon>Pleosporomycetidae</taxon>
        <taxon>Venturiales</taxon>
        <taxon>Cylindrosympodiaceae</taxon>
        <taxon>Tothia</taxon>
    </lineage>
</organism>
<proteinExistence type="predicted"/>
<accession>A0A9P4NYE2</accession>
<evidence type="ECO:0000313" key="2">
    <source>
        <dbReference type="EMBL" id="KAF2433947.1"/>
    </source>
</evidence>
<keyword evidence="1" id="KW-0812">Transmembrane</keyword>
<comment type="caution">
    <text evidence="2">The sequence shown here is derived from an EMBL/GenBank/DDBJ whole genome shotgun (WGS) entry which is preliminary data.</text>
</comment>
<gene>
    <name evidence="2" type="ORF">EJ08DRAFT_19245</name>
</gene>
<sequence length="108" mass="12335">MYALRECSQIVFRNSSCVALSWSQLLKTLHHKHALDILGILPLPIIITASKCAREGIQKYLRGNLESLSLKNDLSFKAFSLRIMLFTAFFSMFCHPTAGFRREKNKSN</sequence>
<dbReference type="AlphaFoldDB" id="A0A9P4NYE2"/>
<dbReference type="Proteomes" id="UP000800235">
    <property type="component" value="Unassembled WGS sequence"/>
</dbReference>
<keyword evidence="1" id="KW-1133">Transmembrane helix</keyword>
<name>A0A9P4NYE2_9PEZI</name>
<keyword evidence="3" id="KW-1185">Reference proteome</keyword>